<dbReference type="RefSeq" id="WP_379954711.1">
    <property type="nucleotide sequence ID" value="NZ_JAUYVI010000002.1"/>
</dbReference>
<feature type="chain" id="PRO_5047414595" description="Tetratricopeptide repeat protein" evidence="2">
    <location>
        <begin position="23"/>
        <end position="1293"/>
    </location>
</feature>
<feature type="region of interest" description="Disordered" evidence="1">
    <location>
        <begin position="567"/>
        <end position="612"/>
    </location>
</feature>
<evidence type="ECO:0000256" key="2">
    <source>
        <dbReference type="SAM" id="SignalP"/>
    </source>
</evidence>
<feature type="compositionally biased region" description="Low complexity" evidence="1">
    <location>
        <begin position="1122"/>
        <end position="1132"/>
    </location>
</feature>
<accession>A0ABU0YHX2</accession>
<sequence>MIAAWRACLVAVWCVVAVSAGAAAQATSGAVPARGGLHEDFGRLVIDFPGAVATEISGEGRRLELRFDRAAKIDVADAAATLKDYIAKASLSPDGRRLVLDFNAPVTWQAFNDGAKLALDFAFADDANQRQLDHGPDAASSRVKTAGTAQPAAPAQTQAAPAAVRLRTGEHQGYSRLAFDWPKDVTYTIRQNGNQAELRFSAPGAIDLEKVAGDLPPRLDALSAVPSVSGVTVKLALKPGTVLRDFRSGRTVVLDIYDGNAANLPPAKPEAAPEVATAKPAPPQAMAAAPQSNAPEPEQELTDVPLPAMAPKSAPPPQPDVPQLQSAMPEAATPKPAPVAGAGASGPGVATPVTAQPPTTFEPPRVPPPAVNVKVTALPLKDSATLYFDWPKPVALAVFRRGDALWLVFDAPAKADLKALARVEDVIGKVAPVSSPFSLALRLTGGSAASPLTATEGARWKVTLRPGQAAAPVQPLQQRRETLPNGGTSLLVRAIASGASVDLVDPVDRSKLVVTPEQLPGLGIARQSDWPDFKLLPSYQGVVVALLNDRPKVQASPNGVVITTPPQAAAEAKTEEATPPAAAQPEPKTAEAPAPAEAAPGAAPPPPPVLTSVPKPLSFTAALFDMKAWRRGGGATFEADNKTLGGRVKNAAPADINRARLDYAEFLLANGYFPEAGRQINDILAGDRNAAGTPLIMAIGAAAQTMHGDYEQADRFLAGPALQGVPEANLMTAYIAADRGDTATAAKLFSAPLPDFSEYPKAFRTRARLLAARALLEEGDPLTAQNYLDPLKKDAPDADTEARAAFLDGLRLQKIGKKEEALAAWEKLTDSPIDEIKARAQFAVVSEQLDEKKIEPKDAVAKLEALRYLWRGDTFEFDLLSKLGHLYFDVAQARKGLLTLRQAATHFPDHPRSKQAADEMTGEFRKLYLGGGADKLSPLTAVALYDEFRELTPPGADGNRMIAALADRLVKVDLLDRAGDLLDRQIRTRLSGADKVGAGTRLAAVRLLDEKPDLALQALAATENPQATTPELQAQRQRLRARGLFDTGDTLKGLGLIENDGSLEGLWLKSDMYWKLREWPSAADALGQLIDAEQAKRAADVKGPAANDIAKNPASVLDKAVADAQAAAAADGEPPPADPNAPAQPDANAAPAPKPLLDPVMSALVLKRAVALSLANDRRGMKELGRSFGKQMDTTALAQPFRVLTSPDSGLTDSIAAQMKSVDQLGIFVEQYRKILQAQALSGSTEPATDTGPLAPLDKPEETSGSGQMPAPAAQPAAASGQTAGQPTQPAGQ</sequence>
<feature type="signal peptide" evidence="2">
    <location>
        <begin position="1"/>
        <end position="22"/>
    </location>
</feature>
<name>A0ABU0YHX2_9PROT</name>
<dbReference type="Proteomes" id="UP001230156">
    <property type="component" value="Unassembled WGS sequence"/>
</dbReference>
<feature type="region of interest" description="Disordered" evidence="1">
    <location>
        <begin position="260"/>
        <end position="347"/>
    </location>
</feature>
<gene>
    <name evidence="3" type="ORF">Q8A70_06520</name>
</gene>
<feature type="compositionally biased region" description="Low complexity" evidence="1">
    <location>
        <begin position="145"/>
        <end position="160"/>
    </location>
</feature>
<dbReference type="Gene3D" id="1.25.40.10">
    <property type="entry name" value="Tetratricopeptide repeat domain"/>
    <property type="match status" value="1"/>
</dbReference>
<feature type="compositionally biased region" description="Low complexity" evidence="1">
    <location>
        <begin position="260"/>
        <end position="295"/>
    </location>
</feature>
<evidence type="ECO:0000256" key="1">
    <source>
        <dbReference type="SAM" id="MobiDB-lite"/>
    </source>
</evidence>
<dbReference type="InterPro" id="IPR011990">
    <property type="entry name" value="TPR-like_helical_dom_sf"/>
</dbReference>
<comment type="caution">
    <text evidence="3">The sequence shown here is derived from an EMBL/GenBank/DDBJ whole genome shotgun (WGS) entry which is preliminary data.</text>
</comment>
<dbReference type="EMBL" id="JAUYVI010000002">
    <property type="protein sequence ID" value="MDQ7247311.1"/>
    <property type="molecule type" value="Genomic_DNA"/>
</dbReference>
<feature type="region of interest" description="Disordered" evidence="1">
    <location>
        <begin position="132"/>
        <end position="160"/>
    </location>
</feature>
<feature type="region of interest" description="Disordered" evidence="1">
    <location>
        <begin position="1122"/>
        <end position="1154"/>
    </location>
</feature>
<evidence type="ECO:0000313" key="4">
    <source>
        <dbReference type="Proteomes" id="UP001230156"/>
    </source>
</evidence>
<feature type="compositionally biased region" description="Low complexity" evidence="1">
    <location>
        <begin position="331"/>
        <end position="347"/>
    </location>
</feature>
<reference evidence="4" key="1">
    <citation type="submission" date="2023-08" db="EMBL/GenBank/DDBJ databases">
        <title>Rhodospirillaceae gen. nov., a novel taxon isolated from the Yangtze River Yuezi River estuary sludge.</title>
        <authorList>
            <person name="Ruan L."/>
        </authorList>
    </citation>
    <scope>NUCLEOTIDE SEQUENCE [LARGE SCALE GENOMIC DNA]</scope>
    <source>
        <strain evidence="4">R-7</strain>
    </source>
</reference>
<evidence type="ECO:0008006" key="5">
    <source>
        <dbReference type="Google" id="ProtNLM"/>
    </source>
</evidence>
<keyword evidence="2" id="KW-0732">Signal</keyword>
<feature type="compositionally biased region" description="Low complexity" evidence="1">
    <location>
        <begin position="1140"/>
        <end position="1154"/>
    </location>
</feature>
<evidence type="ECO:0000313" key="3">
    <source>
        <dbReference type="EMBL" id="MDQ7247311.1"/>
    </source>
</evidence>
<organism evidence="3 4">
    <name type="scientific">Dongia sedimenti</name>
    <dbReference type="NCBI Taxonomy" id="3064282"/>
    <lineage>
        <taxon>Bacteria</taxon>
        <taxon>Pseudomonadati</taxon>
        <taxon>Pseudomonadota</taxon>
        <taxon>Alphaproteobacteria</taxon>
        <taxon>Rhodospirillales</taxon>
        <taxon>Dongiaceae</taxon>
        <taxon>Dongia</taxon>
    </lineage>
</organism>
<feature type="region of interest" description="Disordered" evidence="1">
    <location>
        <begin position="1241"/>
        <end position="1293"/>
    </location>
</feature>
<proteinExistence type="predicted"/>
<keyword evidence="4" id="KW-1185">Reference proteome</keyword>
<feature type="compositionally biased region" description="Low complexity" evidence="1">
    <location>
        <begin position="567"/>
        <end position="601"/>
    </location>
</feature>
<feature type="compositionally biased region" description="Low complexity" evidence="1">
    <location>
        <begin position="1265"/>
        <end position="1293"/>
    </location>
</feature>
<protein>
    <recommendedName>
        <fullName evidence="5">Tetratricopeptide repeat protein</fullName>
    </recommendedName>
</protein>